<protein>
    <submittedName>
        <fullName evidence="1">Uncharacterized protein</fullName>
    </submittedName>
</protein>
<comment type="caution">
    <text evidence="1">The sequence shown here is derived from an EMBL/GenBank/DDBJ whole genome shotgun (WGS) entry which is preliminary data.</text>
</comment>
<evidence type="ECO:0000313" key="1">
    <source>
        <dbReference type="EMBL" id="MDK9361905.1"/>
    </source>
</evidence>
<dbReference type="Proteomes" id="UP001223214">
    <property type="component" value="Unassembled WGS sequence"/>
</dbReference>
<sequence>MTMTNHFVALLFLVWPDTKVHVFVPFKKGKHIFYVIEYIAEGLDVWLTELHQKVKAGSLLKTDWFRRSNRHSACNPVVSSIPWLTLHFHGLLSGFLAPPLNKAVCRAT</sequence>
<dbReference type="AlphaFoldDB" id="A0AAP4D0I0"/>
<name>A0AAP4D0I0_9ENTR</name>
<organism evidence="1 2">
    <name type="scientific">Lelliottia wanjuensis</name>
    <dbReference type="NCBI Taxonomy" id="3050585"/>
    <lineage>
        <taxon>Bacteria</taxon>
        <taxon>Pseudomonadati</taxon>
        <taxon>Pseudomonadota</taxon>
        <taxon>Gammaproteobacteria</taxon>
        <taxon>Enterobacterales</taxon>
        <taxon>Enterobacteriaceae</taxon>
        <taxon>Lelliottia</taxon>
    </lineage>
</organism>
<evidence type="ECO:0000313" key="2">
    <source>
        <dbReference type="Proteomes" id="UP001223214"/>
    </source>
</evidence>
<gene>
    <name evidence="1" type="ORF">QQF32_01625</name>
</gene>
<reference evidence="1 2" key="1">
    <citation type="submission" date="2023-06" db="EMBL/GenBank/DDBJ databases">
        <title>Identification and characterization of antibiotic-resistant Gram-negative bacteria.</title>
        <authorList>
            <person name="Cho G.-S."/>
            <person name="Lee J."/>
            <person name="Tai E."/>
            <person name="Jeong S."/>
            <person name="Kim I."/>
            <person name="Kim B.-E."/>
            <person name="Jeong M.-I."/>
            <person name="Oh K.-K."/>
            <person name="Franz C.M.A.P."/>
        </authorList>
    </citation>
    <scope>NUCLEOTIDE SEQUENCE [LARGE SCALE GENOMIC DNA]</scope>
    <source>
        <strain evidence="1 2">V106_12</strain>
    </source>
</reference>
<dbReference type="EMBL" id="JASSOM010000003">
    <property type="protein sequence ID" value="MDK9361905.1"/>
    <property type="molecule type" value="Genomic_DNA"/>
</dbReference>
<accession>A0AAP4D0I0</accession>
<proteinExistence type="predicted"/>
<keyword evidence="2" id="KW-1185">Reference proteome</keyword>